<organism evidence="2 3">
    <name type="scientific">Streptomyces sp. 900116325</name>
    <dbReference type="NCBI Taxonomy" id="3154295"/>
    <lineage>
        <taxon>Bacteria</taxon>
        <taxon>Bacillati</taxon>
        <taxon>Actinomycetota</taxon>
        <taxon>Actinomycetes</taxon>
        <taxon>Kitasatosporales</taxon>
        <taxon>Streptomycetaceae</taxon>
        <taxon>Streptomyces</taxon>
    </lineage>
</organism>
<feature type="chain" id="PRO_5047222678" description="Secreted protein" evidence="1">
    <location>
        <begin position="26"/>
        <end position="132"/>
    </location>
</feature>
<dbReference type="PROSITE" id="PS51257">
    <property type="entry name" value="PROKAR_LIPOPROTEIN"/>
    <property type="match status" value="1"/>
</dbReference>
<keyword evidence="3" id="KW-1185">Reference proteome</keyword>
<proteinExistence type="predicted"/>
<evidence type="ECO:0000313" key="3">
    <source>
        <dbReference type="Proteomes" id="UP001550044"/>
    </source>
</evidence>
<protein>
    <recommendedName>
        <fullName evidence="4">Secreted protein</fullName>
    </recommendedName>
</protein>
<dbReference type="EMBL" id="JBEXIP010000028">
    <property type="protein sequence ID" value="MET8436677.1"/>
    <property type="molecule type" value="Genomic_DNA"/>
</dbReference>
<dbReference type="RefSeq" id="WP_356503681.1">
    <property type="nucleotide sequence ID" value="NZ_JBEXEF010000001.1"/>
</dbReference>
<evidence type="ECO:0000313" key="2">
    <source>
        <dbReference type="EMBL" id="MET8436677.1"/>
    </source>
</evidence>
<dbReference type="Proteomes" id="UP001550044">
    <property type="component" value="Unassembled WGS sequence"/>
</dbReference>
<gene>
    <name evidence="2" type="ORF">ABZV61_28655</name>
</gene>
<feature type="signal peptide" evidence="1">
    <location>
        <begin position="1"/>
        <end position="25"/>
    </location>
</feature>
<comment type="caution">
    <text evidence="2">The sequence shown here is derived from an EMBL/GenBank/DDBJ whole genome shotgun (WGS) entry which is preliminary data.</text>
</comment>
<sequence>MAKATRHRRTTVALTLTALTITLTAATGCGAVDKALDCVRTADAIATSVNNLQQAVSNASNDPTQAAEALDEIDKELGNLGDTTDNADLSKAVDDLQAGVKNVRTSIDNGDATPDITPVTDAAKEIGNVCTS</sequence>
<keyword evidence="1" id="KW-0732">Signal</keyword>
<evidence type="ECO:0000256" key="1">
    <source>
        <dbReference type="SAM" id="SignalP"/>
    </source>
</evidence>
<reference evidence="2 3" key="1">
    <citation type="submission" date="2024-06" db="EMBL/GenBank/DDBJ databases">
        <title>The Natural Products Discovery Center: Release of the First 8490 Sequenced Strains for Exploring Actinobacteria Biosynthetic Diversity.</title>
        <authorList>
            <person name="Kalkreuter E."/>
            <person name="Kautsar S.A."/>
            <person name="Yang D."/>
            <person name="Bader C.D."/>
            <person name="Teijaro C.N."/>
            <person name="Fluegel L."/>
            <person name="Davis C.M."/>
            <person name="Simpson J.R."/>
            <person name="Lauterbach L."/>
            <person name="Steele A.D."/>
            <person name="Gui C."/>
            <person name="Meng S."/>
            <person name="Li G."/>
            <person name="Viehrig K."/>
            <person name="Ye F."/>
            <person name="Su P."/>
            <person name="Kiefer A.F."/>
            <person name="Nichols A."/>
            <person name="Cepeda A.J."/>
            <person name="Yan W."/>
            <person name="Fan B."/>
            <person name="Jiang Y."/>
            <person name="Adhikari A."/>
            <person name="Zheng C.-J."/>
            <person name="Schuster L."/>
            <person name="Cowan T.M."/>
            <person name="Smanski M.J."/>
            <person name="Chevrette M.G."/>
            <person name="De Carvalho L.P.S."/>
            <person name="Shen B."/>
        </authorList>
    </citation>
    <scope>NUCLEOTIDE SEQUENCE [LARGE SCALE GENOMIC DNA]</scope>
    <source>
        <strain evidence="2 3">NPDC005137</strain>
    </source>
</reference>
<name>A0ABV2UFN6_9ACTN</name>
<evidence type="ECO:0008006" key="4">
    <source>
        <dbReference type="Google" id="ProtNLM"/>
    </source>
</evidence>
<accession>A0ABV2UFN6</accession>